<protein>
    <submittedName>
        <fullName evidence="2">Uncharacterized protein</fullName>
    </submittedName>
</protein>
<evidence type="ECO:0000313" key="3">
    <source>
        <dbReference type="Proteomes" id="UP000277580"/>
    </source>
</evidence>
<dbReference type="EMBL" id="ML119156">
    <property type="protein sequence ID" value="RPB08984.1"/>
    <property type="molecule type" value="Genomic_DNA"/>
</dbReference>
<feature type="region of interest" description="Disordered" evidence="1">
    <location>
        <begin position="30"/>
        <end position="58"/>
    </location>
</feature>
<evidence type="ECO:0000313" key="2">
    <source>
        <dbReference type="EMBL" id="RPB08984.1"/>
    </source>
</evidence>
<accession>A0A3N4KEN4</accession>
<keyword evidence="3" id="KW-1185">Reference proteome</keyword>
<feature type="compositionally biased region" description="Low complexity" evidence="1">
    <location>
        <begin position="47"/>
        <end position="56"/>
    </location>
</feature>
<name>A0A3N4KEN4_9PEZI</name>
<dbReference type="AlphaFoldDB" id="A0A3N4KEN4"/>
<evidence type="ECO:0000256" key="1">
    <source>
        <dbReference type="SAM" id="MobiDB-lite"/>
    </source>
</evidence>
<reference evidence="2 3" key="1">
    <citation type="journal article" date="2018" name="Nat. Ecol. Evol.">
        <title>Pezizomycetes genomes reveal the molecular basis of ectomycorrhizal truffle lifestyle.</title>
        <authorList>
            <person name="Murat C."/>
            <person name="Payen T."/>
            <person name="Noel B."/>
            <person name="Kuo A."/>
            <person name="Morin E."/>
            <person name="Chen J."/>
            <person name="Kohler A."/>
            <person name="Krizsan K."/>
            <person name="Balestrini R."/>
            <person name="Da Silva C."/>
            <person name="Montanini B."/>
            <person name="Hainaut M."/>
            <person name="Levati E."/>
            <person name="Barry K.W."/>
            <person name="Belfiori B."/>
            <person name="Cichocki N."/>
            <person name="Clum A."/>
            <person name="Dockter R.B."/>
            <person name="Fauchery L."/>
            <person name="Guy J."/>
            <person name="Iotti M."/>
            <person name="Le Tacon F."/>
            <person name="Lindquist E.A."/>
            <person name="Lipzen A."/>
            <person name="Malagnac F."/>
            <person name="Mello A."/>
            <person name="Molinier V."/>
            <person name="Miyauchi S."/>
            <person name="Poulain J."/>
            <person name="Riccioni C."/>
            <person name="Rubini A."/>
            <person name="Sitrit Y."/>
            <person name="Splivallo R."/>
            <person name="Traeger S."/>
            <person name="Wang M."/>
            <person name="Zifcakova L."/>
            <person name="Wipf D."/>
            <person name="Zambonelli A."/>
            <person name="Paolocci F."/>
            <person name="Nowrousian M."/>
            <person name="Ottonello S."/>
            <person name="Baldrian P."/>
            <person name="Spatafora J.W."/>
            <person name="Henrissat B."/>
            <person name="Nagy L.G."/>
            <person name="Aury J.M."/>
            <person name="Wincker P."/>
            <person name="Grigoriev I.V."/>
            <person name="Bonfante P."/>
            <person name="Martin F.M."/>
        </authorList>
    </citation>
    <scope>NUCLEOTIDE SEQUENCE [LARGE SCALE GENOMIC DNA]</scope>
    <source>
        <strain evidence="2 3">CCBAS932</strain>
    </source>
</reference>
<proteinExistence type="predicted"/>
<organism evidence="2 3">
    <name type="scientific">Morchella conica CCBAS932</name>
    <dbReference type="NCBI Taxonomy" id="1392247"/>
    <lineage>
        <taxon>Eukaryota</taxon>
        <taxon>Fungi</taxon>
        <taxon>Dikarya</taxon>
        <taxon>Ascomycota</taxon>
        <taxon>Pezizomycotina</taxon>
        <taxon>Pezizomycetes</taxon>
        <taxon>Pezizales</taxon>
        <taxon>Morchellaceae</taxon>
        <taxon>Morchella</taxon>
    </lineage>
</organism>
<gene>
    <name evidence="2" type="ORF">P167DRAFT_567517</name>
</gene>
<dbReference type="Proteomes" id="UP000277580">
    <property type="component" value="Unassembled WGS sequence"/>
</dbReference>
<feature type="compositionally biased region" description="Basic residues" evidence="1">
    <location>
        <begin position="114"/>
        <end position="132"/>
    </location>
</feature>
<feature type="region of interest" description="Disordered" evidence="1">
    <location>
        <begin position="99"/>
        <end position="132"/>
    </location>
</feature>
<sequence length="132" mass="14973">MHFTDTSAPWLSNYLMYRLVVVTPPMPKPTPASVHRTASTPHVHTKPSTPRPSSSSIYTCRYSPPPLHHLQSNLLIHIHHLELISKPTLLPNQTLIYNKKKTNPQPHSHNALLNHHHPLLGPPRRHGPRPPI</sequence>
<dbReference type="InParanoid" id="A0A3N4KEN4"/>